<dbReference type="AlphaFoldDB" id="T1AXR3"/>
<comment type="caution">
    <text evidence="2">The sequence shown here is derived from an EMBL/GenBank/DDBJ whole genome shotgun (WGS) entry which is preliminary data.</text>
</comment>
<dbReference type="GO" id="GO:0032259">
    <property type="term" value="P:methylation"/>
    <property type="evidence" value="ECO:0007669"/>
    <property type="project" value="UniProtKB-KW"/>
</dbReference>
<name>T1AXR3_9ZZZZ</name>
<dbReference type="InterPro" id="IPR029063">
    <property type="entry name" value="SAM-dependent_MTases_sf"/>
</dbReference>
<dbReference type="Pfam" id="PF13649">
    <property type="entry name" value="Methyltransf_25"/>
    <property type="match status" value="1"/>
</dbReference>
<evidence type="ECO:0000259" key="1">
    <source>
        <dbReference type="Pfam" id="PF13649"/>
    </source>
</evidence>
<dbReference type="GO" id="GO:0008168">
    <property type="term" value="F:methyltransferase activity"/>
    <property type="evidence" value="ECO:0007669"/>
    <property type="project" value="UniProtKB-KW"/>
</dbReference>
<gene>
    <name evidence="2" type="ORF">B1B_06358</name>
</gene>
<dbReference type="CDD" id="cd02440">
    <property type="entry name" value="AdoMet_MTases"/>
    <property type="match status" value="1"/>
</dbReference>
<keyword evidence="2" id="KW-0489">Methyltransferase</keyword>
<organism evidence="2">
    <name type="scientific">mine drainage metagenome</name>
    <dbReference type="NCBI Taxonomy" id="410659"/>
    <lineage>
        <taxon>unclassified sequences</taxon>
        <taxon>metagenomes</taxon>
        <taxon>ecological metagenomes</taxon>
    </lineage>
</organism>
<protein>
    <submittedName>
        <fullName evidence="2">Methyltransferase</fullName>
        <ecNumber evidence="2">2.1.1.-</ecNumber>
    </submittedName>
</protein>
<feature type="non-terminal residue" evidence="2">
    <location>
        <position position="80"/>
    </location>
</feature>
<dbReference type="EC" id="2.1.1.-" evidence="2"/>
<proteinExistence type="predicted"/>
<reference evidence="2" key="1">
    <citation type="submission" date="2013-08" db="EMBL/GenBank/DDBJ databases">
        <authorList>
            <person name="Mendez C."/>
            <person name="Richter M."/>
            <person name="Ferrer M."/>
            <person name="Sanchez J."/>
        </authorList>
    </citation>
    <scope>NUCLEOTIDE SEQUENCE</scope>
</reference>
<feature type="domain" description="Methyltransferase" evidence="1">
    <location>
        <begin position="37"/>
        <end position="76"/>
    </location>
</feature>
<reference evidence="2" key="2">
    <citation type="journal article" date="2014" name="ISME J.">
        <title>Microbial stratification in low pH oxic and suboxic macroscopic growths along an acid mine drainage.</title>
        <authorList>
            <person name="Mendez-Garcia C."/>
            <person name="Mesa V."/>
            <person name="Sprenger R.R."/>
            <person name="Richter M."/>
            <person name="Diez M.S."/>
            <person name="Solano J."/>
            <person name="Bargiela R."/>
            <person name="Golyshina O.V."/>
            <person name="Manteca A."/>
            <person name="Ramos J.L."/>
            <person name="Gallego J.R."/>
            <person name="Llorente I."/>
            <person name="Martins Dos Santos V.A."/>
            <person name="Jensen O.N."/>
            <person name="Pelaez A.I."/>
            <person name="Sanchez J."/>
            <person name="Ferrer M."/>
        </authorList>
    </citation>
    <scope>NUCLEOTIDE SEQUENCE</scope>
</reference>
<dbReference type="SUPFAM" id="SSF53335">
    <property type="entry name" value="S-adenosyl-L-methionine-dependent methyltransferases"/>
    <property type="match status" value="1"/>
</dbReference>
<sequence>MPVKNYQGISYSADYPVYEPAEDTFLLLREAKCRGKVLEIGTGSGLIAIYLSRKGLQVDAVDISEKSLECARENCSINNA</sequence>
<accession>T1AXR3</accession>
<evidence type="ECO:0000313" key="2">
    <source>
        <dbReference type="EMBL" id="EQD65426.1"/>
    </source>
</evidence>
<dbReference type="InterPro" id="IPR041698">
    <property type="entry name" value="Methyltransf_25"/>
</dbReference>
<keyword evidence="2" id="KW-0808">Transferase</keyword>
<dbReference type="Gene3D" id="3.40.50.150">
    <property type="entry name" value="Vaccinia Virus protein VP39"/>
    <property type="match status" value="1"/>
</dbReference>
<dbReference type="EMBL" id="AUZY01004040">
    <property type="protein sequence ID" value="EQD65426.1"/>
    <property type="molecule type" value="Genomic_DNA"/>
</dbReference>